<protein>
    <submittedName>
        <fullName evidence="3">Response regulator receiver protein</fullName>
    </submittedName>
</protein>
<dbReference type="Proteomes" id="UP000034588">
    <property type="component" value="Unassembled WGS sequence"/>
</dbReference>
<name>A0A0G1W220_9BACT</name>
<dbReference type="PROSITE" id="PS50110">
    <property type="entry name" value="RESPONSE_REGULATORY"/>
    <property type="match status" value="1"/>
</dbReference>
<dbReference type="Gene3D" id="3.40.50.2300">
    <property type="match status" value="1"/>
</dbReference>
<dbReference type="GO" id="GO:0000160">
    <property type="term" value="P:phosphorelay signal transduction system"/>
    <property type="evidence" value="ECO:0007669"/>
    <property type="project" value="InterPro"/>
</dbReference>
<dbReference type="InterPro" id="IPR001789">
    <property type="entry name" value="Sig_transdc_resp-reg_receiver"/>
</dbReference>
<dbReference type="SUPFAM" id="SSF52172">
    <property type="entry name" value="CheY-like"/>
    <property type="match status" value="1"/>
</dbReference>
<reference evidence="3 4" key="1">
    <citation type="journal article" date="2015" name="Nature">
        <title>rRNA introns, odd ribosomes, and small enigmatic genomes across a large radiation of phyla.</title>
        <authorList>
            <person name="Brown C.T."/>
            <person name="Hug L.A."/>
            <person name="Thomas B.C."/>
            <person name="Sharon I."/>
            <person name="Castelle C.J."/>
            <person name="Singh A."/>
            <person name="Wilkins M.J."/>
            <person name="Williams K.H."/>
            <person name="Banfield J.F."/>
        </authorList>
    </citation>
    <scope>NUCLEOTIDE SEQUENCE [LARGE SCALE GENOMIC DNA]</scope>
</reference>
<evidence type="ECO:0000259" key="2">
    <source>
        <dbReference type="PROSITE" id="PS50110"/>
    </source>
</evidence>
<dbReference type="InterPro" id="IPR052893">
    <property type="entry name" value="TCS_response_regulator"/>
</dbReference>
<evidence type="ECO:0000256" key="1">
    <source>
        <dbReference type="PROSITE-ProRule" id="PRU00169"/>
    </source>
</evidence>
<dbReference type="PANTHER" id="PTHR44520:SF1">
    <property type="entry name" value="TWO-COMPONENT SYSTEM REGULATORY PROTEIN"/>
    <property type="match status" value="1"/>
</dbReference>
<dbReference type="SMART" id="SM00448">
    <property type="entry name" value="REC"/>
    <property type="match status" value="1"/>
</dbReference>
<dbReference type="InterPro" id="IPR011006">
    <property type="entry name" value="CheY-like_superfamily"/>
</dbReference>
<comment type="caution">
    <text evidence="3">The sequence shown here is derived from an EMBL/GenBank/DDBJ whole genome shotgun (WGS) entry which is preliminary data.</text>
</comment>
<evidence type="ECO:0000313" key="3">
    <source>
        <dbReference type="EMBL" id="KKW12791.1"/>
    </source>
</evidence>
<organism evidence="3 4">
    <name type="scientific">Candidatus Gottesmanbacteria bacterium GW2011_GWB1_49_7</name>
    <dbReference type="NCBI Taxonomy" id="1618448"/>
    <lineage>
        <taxon>Bacteria</taxon>
        <taxon>Candidatus Gottesmaniibacteriota</taxon>
    </lineage>
</organism>
<evidence type="ECO:0000313" key="4">
    <source>
        <dbReference type="Proteomes" id="UP000034588"/>
    </source>
</evidence>
<dbReference type="AlphaFoldDB" id="A0A0G1W220"/>
<dbReference type="CDD" id="cd17557">
    <property type="entry name" value="REC_Rcp-like"/>
    <property type="match status" value="1"/>
</dbReference>
<feature type="domain" description="Response regulatory" evidence="2">
    <location>
        <begin position="7"/>
        <end position="133"/>
    </location>
</feature>
<dbReference type="EMBL" id="LCQD01000009">
    <property type="protein sequence ID" value="KKW12791.1"/>
    <property type="molecule type" value="Genomic_DNA"/>
</dbReference>
<proteinExistence type="predicted"/>
<feature type="modified residue" description="4-aspartylphosphate" evidence="1">
    <location>
        <position position="66"/>
    </location>
</feature>
<dbReference type="Pfam" id="PF00072">
    <property type="entry name" value="Response_reg"/>
    <property type="match status" value="1"/>
</dbReference>
<keyword evidence="1" id="KW-0597">Phosphoprotein</keyword>
<dbReference type="PANTHER" id="PTHR44520">
    <property type="entry name" value="RESPONSE REGULATOR RCP1-RELATED"/>
    <property type="match status" value="1"/>
</dbReference>
<accession>A0A0G1W220</accession>
<gene>
    <name evidence="3" type="ORF">UY48_C0009G0024</name>
</gene>
<sequence length="145" mass="16477">MRKTPHHLLLVEDRKQDARQVIRALNKLGWGHIPVDVVEDGVSALDYLFQRNVYSGVERPDLILLDWMLPLKNGIEVLREMRASPLLIKIPVIVFTTSSSDSDVDEAHAAGSNAYLRKPIDPKEFEDVIHALGTFWIDHAFLPRS</sequence>
<dbReference type="PATRIC" id="fig|1618448.3.peg.521"/>